<accession>A0ABW3DFN7</accession>
<comment type="caution">
    <text evidence="1">The sequence shown here is derived from an EMBL/GenBank/DDBJ whole genome shotgun (WGS) entry which is preliminary data.</text>
</comment>
<dbReference type="InterPro" id="IPR006059">
    <property type="entry name" value="SBP"/>
</dbReference>
<keyword evidence="2" id="KW-1185">Reference proteome</keyword>
<reference evidence="2" key="1">
    <citation type="journal article" date="2019" name="Int. J. Syst. Evol. Microbiol.">
        <title>The Global Catalogue of Microorganisms (GCM) 10K type strain sequencing project: providing services to taxonomists for standard genome sequencing and annotation.</title>
        <authorList>
            <consortium name="The Broad Institute Genomics Platform"/>
            <consortium name="The Broad Institute Genome Sequencing Center for Infectious Disease"/>
            <person name="Wu L."/>
            <person name="Ma J."/>
        </authorList>
    </citation>
    <scope>NUCLEOTIDE SEQUENCE [LARGE SCALE GENOMIC DNA]</scope>
    <source>
        <strain evidence="2">CCUG 57263</strain>
    </source>
</reference>
<evidence type="ECO:0000313" key="2">
    <source>
        <dbReference type="Proteomes" id="UP001597120"/>
    </source>
</evidence>
<dbReference type="EMBL" id="JBHTIU010000079">
    <property type="protein sequence ID" value="MFD0871359.1"/>
    <property type="molecule type" value="Genomic_DNA"/>
</dbReference>
<dbReference type="RefSeq" id="WP_379290349.1">
    <property type="nucleotide sequence ID" value="NZ_JBHTIU010000079.1"/>
</dbReference>
<protein>
    <submittedName>
        <fullName evidence="1">Extracellular solute-binding protein</fullName>
    </submittedName>
</protein>
<dbReference type="PANTHER" id="PTHR43649:SF12">
    <property type="entry name" value="DIACETYLCHITOBIOSE BINDING PROTEIN DASA"/>
    <property type="match status" value="1"/>
</dbReference>
<evidence type="ECO:0000313" key="1">
    <source>
        <dbReference type="EMBL" id="MFD0871359.1"/>
    </source>
</evidence>
<dbReference type="SUPFAM" id="SSF53850">
    <property type="entry name" value="Periplasmic binding protein-like II"/>
    <property type="match status" value="1"/>
</dbReference>
<dbReference type="Gene3D" id="3.40.190.10">
    <property type="entry name" value="Periplasmic binding protein-like II"/>
    <property type="match status" value="2"/>
</dbReference>
<dbReference type="InterPro" id="IPR050490">
    <property type="entry name" value="Bact_solute-bd_prot1"/>
</dbReference>
<dbReference type="PROSITE" id="PS51257">
    <property type="entry name" value="PROKAR_LIPOPROTEIN"/>
    <property type="match status" value="1"/>
</dbReference>
<dbReference type="PANTHER" id="PTHR43649">
    <property type="entry name" value="ARABINOSE-BINDING PROTEIN-RELATED"/>
    <property type="match status" value="1"/>
</dbReference>
<dbReference type="Pfam" id="PF01547">
    <property type="entry name" value="SBP_bac_1"/>
    <property type="match status" value="1"/>
</dbReference>
<gene>
    <name evidence="1" type="ORF">ACFQ03_19665</name>
</gene>
<name>A0ABW3DFN7_9BACL</name>
<dbReference type="Proteomes" id="UP001597120">
    <property type="component" value="Unassembled WGS sequence"/>
</dbReference>
<sequence length="553" mass="62509">MRTFSEGVSKRLVWLLCGTVVLSGCTGNPSPRGETAADQKKVSAPGTFPIVDEKITIKLFTKHDPKVEDYATNEFTKWYEEKTNIHIDWQTVPVSALAEKLQVTLAGGDLPEVIMTAGLTPSQLVAYGSQGLFLPLNDLIDQYAPNIKKMMEQVPESRKYLYAPDGNIYGLPRYSENVHTSMPKKLWINQKWLDNLGLQMPETTEDLYNVLKAFKTEDPNGNGKADEIPFAGATQDNNEPESFIMQSFLFFDRDTYVMVENDKIVFTGDSEGYKEGLKYLRRLIQEGLLAPESFTQDRKALTALSEAPEGARLGAAPGLIWTQFSVSNSPLGRDKEFVPVPILAGPDGKRYGFDKGESVIPAEFVITKNAKNPEAAIRWIDFFYDSSQMLETGMSPSYGIEGVHWEKIEPGKFGLDGVTPAEFRILVQPGTPGNYYWNQSVPSYSTVKTMYRYEVTPEMDSEVVLYNTTKELYKPYSMLDKKLPFLYFMPEDLAKYGDLQKNIVGVVRQFMLKFVTGNLDIDKDWDKYIQELNNAGLKQYVDILQETYDKNKE</sequence>
<proteinExistence type="predicted"/>
<organism evidence="1 2">
    <name type="scientific">Paenibacillus residui</name>
    <dbReference type="NCBI Taxonomy" id="629724"/>
    <lineage>
        <taxon>Bacteria</taxon>
        <taxon>Bacillati</taxon>
        <taxon>Bacillota</taxon>
        <taxon>Bacilli</taxon>
        <taxon>Bacillales</taxon>
        <taxon>Paenibacillaceae</taxon>
        <taxon>Paenibacillus</taxon>
    </lineage>
</organism>